<evidence type="ECO:0000313" key="5">
    <source>
        <dbReference type="Proteomes" id="UP000660339"/>
    </source>
</evidence>
<keyword evidence="5" id="KW-1185">Reference proteome</keyword>
<evidence type="ECO:0000259" key="3">
    <source>
        <dbReference type="PROSITE" id="PS50801"/>
    </source>
</evidence>
<organism evidence="4 5">
    <name type="scientific">Catellatospora methionotrophica</name>
    <dbReference type="NCBI Taxonomy" id="121620"/>
    <lineage>
        <taxon>Bacteria</taxon>
        <taxon>Bacillati</taxon>
        <taxon>Actinomycetota</taxon>
        <taxon>Actinomycetes</taxon>
        <taxon>Micromonosporales</taxon>
        <taxon>Micromonosporaceae</taxon>
        <taxon>Catellatospora</taxon>
    </lineage>
</organism>
<reference evidence="4" key="1">
    <citation type="submission" date="2021-01" db="EMBL/GenBank/DDBJ databases">
        <title>Whole genome shotgun sequence of Catellatospora methionotrophica NBRC 14553.</title>
        <authorList>
            <person name="Komaki H."/>
            <person name="Tamura T."/>
        </authorList>
    </citation>
    <scope>NUCLEOTIDE SEQUENCE</scope>
    <source>
        <strain evidence="4">NBRC 14553</strain>
    </source>
</reference>
<dbReference type="CDD" id="cd07043">
    <property type="entry name" value="STAS_anti-anti-sigma_factors"/>
    <property type="match status" value="1"/>
</dbReference>
<evidence type="ECO:0000256" key="2">
    <source>
        <dbReference type="RuleBase" id="RU003749"/>
    </source>
</evidence>
<evidence type="ECO:0000256" key="1">
    <source>
        <dbReference type="ARBA" id="ARBA00009013"/>
    </source>
</evidence>
<comment type="caution">
    <text evidence="4">The sequence shown here is derived from an EMBL/GenBank/DDBJ whole genome shotgun (WGS) entry which is preliminary data.</text>
</comment>
<comment type="similarity">
    <text evidence="1 2">Belongs to the anti-sigma-factor antagonist family.</text>
</comment>
<accession>A0A8J3PFD9</accession>
<feature type="domain" description="STAS" evidence="3">
    <location>
        <begin position="10"/>
        <end position="111"/>
    </location>
</feature>
<dbReference type="PROSITE" id="PS50801">
    <property type="entry name" value="STAS"/>
    <property type="match status" value="1"/>
</dbReference>
<sequence>MDRATNPPQATHEVEVLDNSVRITLAGEFDLANEQALTSWLVDAIKADPGRPVEVDMHDVGFIDSSGIRVLLQAHAVAAQHGGTFRLTRASGAVREVLEIVAVYDHLTAGG</sequence>
<dbReference type="Proteomes" id="UP000660339">
    <property type="component" value="Unassembled WGS sequence"/>
</dbReference>
<dbReference type="InterPro" id="IPR058548">
    <property type="entry name" value="MlaB-like_STAS"/>
</dbReference>
<dbReference type="SUPFAM" id="SSF52091">
    <property type="entry name" value="SpoIIaa-like"/>
    <property type="match status" value="1"/>
</dbReference>
<protein>
    <recommendedName>
        <fullName evidence="2">Anti-sigma factor antagonist</fullName>
    </recommendedName>
</protein>
<dbReference type="InterPro" id="IPR003658">
    <property type="entry name" value="Anti-sigma_ant"/>
</dbReference>
<dbReference type="GO" id="GO:0043856">
    <property type="term" value="F:anti-sigma factor antagonist activity"/>
    <property type="evidence" value="ECO:0007669"/>
    <property type="project" value="InterPro"/>
</dbReference>
<evidence type="ECO:0000313" key="4">
    <source>
        <dbReference type="EMBL" id="GIG15556.1"/>
    </source>
</evidence>
<gene>
    <name evidence="4" type="ORF">Cme02nite_38880</name>
</gene>
<dbReference type="PANTHER" id="PTHR33495">
    <property type="entry name" value="ANTI-SIGMA FACTOR ANTAGONIST TM_1081-RELATED-RELATED"/>
    <property type="match status" value="1"/>
</dbReference>
<dbReference type="InterPro" id="IPR002645">
    <property type="entry name" value="STAS_dom"/>
</dbReference>
<dbReference type="Gene3D" id="3.30.750.24">
    <property type="entry name" value="STAS domain"/>
    <property type="match status" value="1"/>
</dbReference>
<dbReference type="InterPro" id="IPR036513">
    <property type="entry name" value="STAS_dom_sf"/>
</dbReference>
<dbReference type="RefSeq" id="WP_166379959.1">
    <property type="nucleotide sequence ID" value="NZ_BAAATT010000005.1"/>
</dbReference>
<dbReference type="PANTHER" id="PTHR33495:SF2">
    <property type="entry name" value="ANTI-SIGMA FACTOR ANTAGONIST TM_1081-RELATED"/>
    <property type="match status" value="1"/>
</dbReference>
<dbReference type="EMBL" id="BONJ01000020">
    <property type="protein sequence ID" value="GIG15556.1"/>
    <property type="molecule type" value="Genomic_DNA"/>
</dbReference>
<dbReference type="Pfam" id="PF13466">
    <property type="entry name" value="STAS_2"/>
    <property type="match status" value="1"/>
</dbReference>
<name>A0A8J3PFD9_9ACTN</name>
<proteinExistence type="inferred from homology"/>
<dbReference type="AlphaFoldDB" id="A0A8J3PFD9"/>
<dbReference type="NCBIfam" id="TIGR00377">
    <property type="entry name" value="ant_ant_sig"/>
    <property type="match status" value="1"/>
</dbReference>